<sequence>MGSVKQPTSLAQQLEILKSRGMLIDEPLARQWLSSVSYYRLSGYWYTYRILPTPHDRRQPKRLDEFIPGTTFSEVAALYEFDRKLRTYIHDGMERIEVAMRTRIGELLVAKGALAYRDSSLFRDDFDHKSWLLTAHRRVERARKRNQAIAHYAAHYDDYPFWVLADVLDFSDISRLYDGLHIDDQRSISTSYGFIVDPTRLTAKQKRRYYRRDPLAGWLEQLTVLRNTCAHHGRVWNRHLTPASCNAFSTIEDLSSLPRHQSDQLYGALLVMAFMLNTISPGTSWHHKLRQLINTEFLQLPGRNPEEMGFPSDWQQLPVWRNASS</sequence>
<organism evidence="1 2">
    <name type="scientific">Nanchangia anserum</name>
    <dbReference type="NCBI Taxonomy" id="2692125"/>
    <lineage>
        <taxon>Bacteria</taxon>
        <taxon>Bacillati</taxon>
        <taxon>Actinomycetota</taxon>
        <taxon>Actinomycetes</taxon>
        <taxon>Actinomycetales</taxon>
        <taxon>Actinomycetaceae</taxon>
        <taxon>Nanchangia</taxon>
    </lineage>
</organism>
<proteinExistence type="predicted"/>
<dbReference type="EMBL" id="JACRUO010000001">
    <property type="protein sequence ID" value="MBD3688970.1"/>
    <property type="molecule type" value="Genomic_DNA"/>
</dbReference>
<dbReference type="Proteomes" id="UP000627538">
    <property type="component" value="Unassembled WGS sequence"/>
</dbReference>
<dbReference type="Pfam" id="PF07751">
    <property type="entry name" value="Abi_2"/>
    <property type="match status" value="1"/>
</dbReference>
<comment type="caution">
    <text evidence="1">The sequence shown here is derived from an EMBL/GenBank/DDBJ whole genome shotgun (WGS) entry which is preliminary data.</text>
</comment>
<protein>
    <submittedName>
        <fullName evidence="1">Abi family protein</fullName>
    </submittedName>
</protein>
<accession>A0A8I0KPJ8</accession>
<evidence type="ECO:0000313" key="2">
    <source>
        <dbReference type="Proteomes" id="UP000627538"/>
    </source>
</evidence>
<dbReference type="AlphaFoldDB" id="A0A8I0KPJ8"/>
<gene>
    <name evidence="1" type="ORF">H8R10_01805</name>
</gene>
<name>A0A8I0KPJ8_9ACTO</name>
<keyword evidence="2" id="KW-1185">Reference proteome</keyword>
<evidence type="ECO:0000313" key="1">
    <source>
        <dbReference type="EMBL" id="MBD3688970.1"/>
    </source>
</evidence>
<dbReference type="InterPro" id="IPR011664">
    <property type="entry name" value="Abi_system_AbiD/AbiF-like"/>
</dbReference>
<reference evidence="1 2" key="1">
    <citation type="submission" date="2020-08" db="EMBL/GenBank/DDBJ databases">
        <title>Winkia gen. nov., sp. nov., isolated from faeces of the Anser albifrons in China.</title>
        <authorList>
            <person name="Liu Q."/>
        </authorList>
    </citation>
    <scope>NUCLEOTIDE SEQUENCE [LARGE SCALE GENOMIC DNA]</scope>
    <source>
        <strain evidence="1 2">C62</strain>
    </source>
</reference>